<keyword evidence="3" id="KW-1185">Reference proteome</keyword>
<dbReference type="InterPro" id="IPR013783">
    <property type="entry name" value="Ig-like_fold"/>
</dbReference>
<name>A0ABW0N2U9_9ACTN</name>
<keyword evidence="1" id="KW-0732">Signal</keyword>
<feature type="chain" id="PRO_5045142192" evidence="1">
    <location>
        <begin position="33"/>
        <end position="497"/>
    </location>
</feature>
<accession>A0ABW0N2U9</accession>
<dbReference type="PROSITE" id="PS00430">
    <property type="entry name" value="TONB_DEPENDENT_REC_1"/>
    <property type="match status" value="1"/>
</dbReference>
<proteinExistence type="predicted"/>
<dbReference type="InterPro" id="IPR010916">
    <property type="entry name" value="TonB_box_CS"/>
</dbReference>
<evidence type="ECO:0000256" key="1">
    <source>
        <dbReference type="SAM" id="SignalP"/>
    </source>
</evidence>
<dbReference type="EMBL" id="JBHSMD010000004">
    <property type="protein sequence ID" value="MFC5494321.1"/>
    <property type="molecule type" value="Genomic_DNA"/>
</dbReference>
<evidence type="ECO:0000313" key="2">
    <source>
        <dbReference type="EMBL" id="MFC5494321.1"/>
    </source>
</evidence>
<dbReference type="RefSeq" id="WP_345180339.1">
    <property type="nucleotide sequence ID" value="NZ_BAABFQ010000007.1"/>
</dbReference>
<dbReference type="Proteomes" id="UP001595956">
    <property type="component" value="Unassembled WGS sequence"/>
</dbReference>
<comment type="caution">
    <text evidence="2">The sequence shown here is derived from an EMBL/GenBank/DDBJ whole genome shotgun (WGS) entry which is preliminary data.</text>
</comment>
<evidence type="ECO:0000313" key="3">
    <source>
        <dbReference type="Proteomes" id="UP001595956"/>
    </source>
</evidence>
<feature type="signal peptide" evidence="1">
    <location>
        <begin position="1"/>
        <end position="32"/>
    </location>
</feature>
<sequence>MSNRNRTPRTAALFLSLALAGGAVLTTVPAMAADAPVTTVARLSVAKAHAGDTILVKGAKLATKDSEGEWVAKAVKFGDKTVTASDVDALSGSTLLVDVPTTAAGSVNVTVGDALKGPKFTYLATITTDQDDLDDVVPSSESGLAAQTVVGDHITKNTKVFVGGKSVKFDKVTGGPSADGTKFTFDYPAGLTGEQDVIVTDGGETDYLGYVTYSATKPAISAASVSEVLVEAPTAVTLTGSNLDLVVSATFNDTEKVTFAKTTDKTKLTVTIPKGTAVADKDLVVTTKFGETASFTLDRVAAKAPTVTAISGQKAAGGEVTLTGTNLVGLKAVKVYSTTTTVKIYSGSKISVVSPTSAKVTLPILPDNAAYKVEVTTWFATPSAKFDFEVGTVSTPTPAPVLSDATYTFEADAPGGKATIDLEGTNLVVGQKVRYYTTAQGQAGAVQGTVATVGSGGTIGAVELAADLADGTYHVQISKDGGTTWETAVIDFTVAAA</sequence>
<protein>
    <submittedName>
        <fullName evidence="2">IPT/TIG domain-containing protein</fullName>
    </submittedName>
</protein>
<dbReference type="Gene3D" id="2.60.40.10">
    <property type="entry name" value="Immunoglobulins"/>
    <property type="match status" value="2"/>
</dbReference>
<organism evidence="2 3">
    <name type="scientific">Nocardioides caricicola</name>
    <dbReference type="NCBI Taxonomy" id="634770"/>
    <lineage>
        <taxon>Bacteria</taxon>
        <taxon>Bacillati</taxon>
        <taxon>Actinomycetota</taxon>
        <taxon>Actinomycetes</taxon>
        <taxon>Propionibacteriales</taxon>
        <taxon>Nocardioidaceae</taxon>
        <taxon>Nocardioides</taxon>
    </lineage>
</organism>
<reference evidence="3" key="1">
    <citation type="journal article" date="2019" name="Int. J. Syst. Evol. Microbiol.">
        <title>The Global Catalogue of Microorganisms (GCM) 10K type strain sequencing project: providing services to taxonomists for standard genome sequencing and annotation.</title>
        <authorList>
            <consortium name="The Broad Institute Genomics Platform"/>
            <consortium name="The Broad Institute Genome Sequencing Center for Infectious Disease"/>
            <person name="Wu L."/>
            <person name="Ma J."/>
        </authorList>
    </citation>
    <scope>NUCLEOTIDE SEQUENCE [LARGE SCALE GENOMIC DNA]</scope>
    <source>
        <strain evidence="3">KACC 13778</strain>
    </source>
</reference>
<gene>
    <name evidence="2" type="ORF">ACFPKY_14480</name>
</gene>